<dbReference type="EMBL" id="JAJAUY010000100">
    <property type="protein sequence ID" value="MCB5182000.1"/>
    <property type="molecule type" value="Genomic_DNA"/>
</dbReference>
<reference evidence="1 2" key="1">
    <citation type="submission" date="2021-10" db="EMBL/GenBank/DDBJ databases">
        <title>Streptomyces sp. strain SMC 277, a novel streptomycete isolated from soil.</title>
        <authorList>
            <person name="Chanama M."/>
        </authorList>
    </citation>
    <scope>NUCLEOTIDE SEQUENCE [LARGE SCALE GENOMIC DNA]</scope>
    <source>
        <strain evidence="1 2">SMC 277</strain>
    </source>
</reference>
<comment type="caution">
    <text evidence="1">The sequence shown here is derived from an EMBL/GenBank/DDBJ whole genome shotgun (WGS) entry which is preliminary data.</text>
</comment>
<dbReference type="InterPro" id="IPR023902">
    <property type="entry name" value="Sporulation_SdpA"/>
</dbReference>
<sequence length="199" mass="21671">MKKKFRTACAAFTRSGAGQVSVSLKSVTIACAVWSVIVLYAVQEQVPKNVITLPAQTKVKHTVVNIAPQGWAFFTKSPRDPEVVPYKKTPDGWQALSLTPHASPHNAFGLNRESRAQGVEIAMLLSAAQKSDWRDCTDSSETCLANAGNVSRRLTNGTPHPTLCGTVGLLQERPTPYAWRDLVATSHSPERVMILEVTC</sequence>
<dbReference type="RefSeq" id="WP_226729103.1">
    <property type="nucleotide sequence ID" value="NZ_JAJAUY010000100.1"/>
</dbReference>
<evidence type="ECO:0000313" key="2">
    <source>
        <dbReference type="Proteomes" id="UP001199054"/>
    </source>
</evidence>
<gene>
    <name evidence="1" type="ORF">LG632_21795</name>
</gene>
<name>A0ABS8BBJ2_9ACTN</name>
<evidence type="ECO:0000313" key="1">
    <source>
        <dbReference type="EMBL" id="MCB5182000.1"/>
    </source>
</evidence>
<keyword evidence="2" id="KW-1185">Reference proteome</keyword>
<accession>A0ABS8BBJ2</accession>
<organism evidence="1 2">
    <name type="scientific">Streptomyces antimicrobicus</name>
    <dbReference type="NCBI Taxonomy" id="2883108"/>
    <lineage>
        <taxon>Bacteria</taxon>
        <taxon>Bacillati</taxon>
        <taxon>Actinomycetota</taxon>
        <taxon>Actinomycetes</taxon>
        <taxon>Kitasatosporales</taxon>
        <taxon>Streptomycetaceae</taxon>
        <taxon>Streptomyces</taxon>
    </lineage>
</organism>
<proteinExistence type="predicted"/>
<dbReference type="NCBIfam" id="TIGR04034">
    <property type="entry name" value="export_SdpA"/>
    <property type="match status" value="1"/>
</dbReference>
<dbReference type="Proteomes" id="UP001199054">
    <property type="component" value="Unassembled WGS sequence"/>
</dbReference>
<dbReference type="Pfam" id="PF17418">
    <property type="entry name" value="SdpA"/>
    <property type="match status" value="1"/>
</dbReference>
<protein>
    <submittedName>
        <fullName evidence="1">SdpA family antimicrobial peptide system protein</fullName>
    </submittedName>
</protein>